<evidence type="ECO:0000313" key="1">
    <source>
        <dbReference type="EMBL" id="WWA30309.1"/>
    </source>
</evidence>
<gene>
    <name evidence="1" type="ORF">V5G21_00505</name>
</gene>
<evidence type="ECO:0000313" key="2">
    <source>
        <dbReference type="Proteomes" id="UP001341136"/>
    </source>
</evidence>
<name>A0ABZ2CT15_9BACI</name>
<proteinExistence type="predicted"/>
<protein>
    <submittedName>
        <fullName evidence="1">Uncharacterized protein</fullName>
    </submittedName>
</protein>
<reference evidence="1 2" key="1">
    <citation type="submission" date="2024-01" db="EMBL/GenBank/DDBJ databases">
        <title>Culturomics analysis of mouse respiratory tract.</title>
        <authorList>
            <person name="Phillips A.M."/>
            <person name="Collette N.M."/>
            <person name="Mageeney C.M."/>
            <person name="Sinha A."/>
            <person name="Hern K.E."/>
            <person name="Arkin A.P."/>
            <person name="Williams K.P."/>
            <person name="Branda S."/>
        </authorList>
    </citation>
    <scope>NUCLEOTIDE SEQUENCE [LARGE SCALE GENOMIC DNA]</scope>
    <source>
        <strain evidence="1 2">CP20</strain>
    </source>
</reference>
<sequence>MMNVLIKETGIRETLQLIDRETGVDCARDLIGNYDGLGKEDHQFAYDEESEVYITSQENFDWWKRVLDDQQALEDRIAELSEEHGKDKVNEVIRNAGDNELEYQASAINTELDEAFGTENS</sequence>
<accession>A0ABZ2CT15</accession>
<dbReference type="Proteomes" id="UP001341136">
    <property type="component" value="Chromosome"/>
</dbReference>
<dbReference type="RefSeq" id="WP_338465071.1">
    <property type="nucleotide sequence ID" value="NZ_CP144921.1"/>
</dbReference>
<keyword evidence="2" id="KW-1185">Reference proteome</keyword>
<organism evidence="1 2">
    <name type="scientific">Shouchella rhizosphaerae</name>
    <dbReference type="NCBI Taxonomy" id="866786"/>
    <lineage>
        <taxon>Bacteria</taxon>
        <taxon>Bacillati</taxon>
        <taxon>Bacillota</taxon>
        <taxon>Bacilli</taxon>
        <taxon>Bacillales</taxon>
        <taxon>Bacillaceae</taxon>
        <taxon>Shouchella</taxon>
    </lineage>
</organism>
<dbReference type="EMBL" id="CP144921">
    <property type="protein sequence ID" value="WWA30309.1"/>
    <property type="molecule type" value="Genomic_DNA"/>
</dbReference>